<evidence type="ECO:0000256" key="1">
    <source>
        <dbReference type="SAM" id="MobiDB-lite"/>
    </source>
</evidence>
<dbReference type="Proteomes" id="UP000317909">
    <property type="component" value="Chromosome"/>
</dbReference>
<accession>A0A517TY51</accession>
<proteinExistence type="predicted"/>
<evidence type="ECO:0000313" key="3">
    <source>
        <dbReference type="Proteomes" id="UP000317909"/>
    </source>
</evidence>
<protein>
    <submittedName>
        <fullName evidence="2">Uncharacterized protein</fullName>
    </submittedName>
</protein>
<reference evidence="2 3" key="1">
    <citation type="submission" date="2019-02" db="EMBL/GenBank/DDBJ databases">
        <title>Deep-cultivation of Planctomycetes and their phenomic and genomic characterization uncovers novel biology.</title>
        <authorList>
            <person name="Wiegand S."/>
            <person name="Jogler M."/>
            <person name="Boedeker C."/>
            <person name="Pinto D."/>
            <person name="Vollmers J."/>
            <person name="Rivas-Marin E."/>
            <person name="Kohn T."/>
            <person name="Peeters S.H."/>
            <person name="Heuer A."/>
            <person name="Rast P."/>
            <person name="Oberbeckmann S."/>
            <person name="Bunk B."/>
            <person name="Jeske O."/>
            <person name="Meyerdierks A."/>
            <person name="Storesund J.E."/>
            <person name="Kallscheuer N."/>
            <person name="Luecker S."/>
            <person name="Lage O.M."/>
            <person name="Pohl T."/>
            <person name="Merkel B.J."/>
            <person name="Hornburger P."/>
            <person name="Mueller R.-W."/>
            <person name="Bruemmer F."/>
            <person name="Labrenz M."/>
            <person name="Spormann A.M."/>
            <person name="Op den Camp H."/>
            <person name="Overmann J."/>
            <person name="Amann R."/>
            <person name="Jetten M.S.M."/>
            <person name="Mascher T."/>
            <person name="Medema M.H."/>
            <person name="Devos D.P."/>
            <person name="Kaster A.-K."/>
            <person name="Ovreas L."/>
            <person name="Rohde M."/>
            <person name="Galperin M.Y."/>
            <person name="Jogler C."/>
        </authorList>
    </citation>
    <scope>NUCLEOTIDE SEQUENCE [LARGE SCALE GENOMIC DNA]</scope>
    <source>
        <strain evidence="2 3">I41</strain>
    </source>
</reference>
<feature type="compositionally biased region" description="Basic and acidic residues" evidence="1">
    <location>
        <begin position="29"/>
        <end position="42"/>
    </location>
</feature>
<dbReference type="EMBL" id="CP036339">
    <property type="protein sequence ID" value="QDT73302.1"/>
    <property type="molecule type" value="Genomic_DNA"/>
</dbReference>
<evidence type="ECO:0000313" key="2">
    <source>
        <dbReference type="EMBL" id="QDT73302.1"/>
    </source>
</evidence>
<keyword evidence="3" id="KW-1185">Reference proteome</keyword>
<gene>
    <name evidence="2" type="ORF">I41_24910</name>
</gene>
<dbReference type="AlphaFoldDB" id="A0A517TY51"/>
<sequence length="42" mass="4866">MAAGDMNKYIRNLAARYAAQGDQDFQGLADERRRRPRRAQVE</sequence>
<dbReference type="KEGG" id="llh:I41_24910"/>
<organism evidence="2 3">
    <name type="scientific">Lacipirellula limnantheis</name>
    <dbReference type="NCBI Taxonomy" id="2528024"/>
    <lineage>
        <taxon>Bacteria</taxon>
        <taxon>Pseudomonadati</taxon>
        <taxon>Planctomycetota</taxon>
        <taxon>Planctomycetia</taxon>
        <taxon>Pirellulales</taxon>
        <taxon>Lacipirellulaceae</taxon>
        <taxon>Lacipirellula</taxon>
    </lineage>
</organism>
<feature type="region of interest" description="Disordered" evidence="1">
    <location>
        <begin position="21"/>
        <end position="42"/>
    </location>
</feature>
<name>A0A517TY51_9BACT</name>